<evidence type="ECO:0000313" key="4">
    <source>
        <dbReference type="EMBL" id="TDE36623.1"/>
    </source>
</evidence>
<evidence type="ECO:0000256" key="1">
    <source>
        <dbReference type="SAM" id="MobiDB-lite"/>
    </source>
</evidence>
<dbReference type="Pfam" id="PF06904">
    <property type="entry name" value="Extensin-like_C"/>
    <property type="match status" value="1"/>
</dbReference>
<feature type="chain" id="PRO_5020538465" evidence="2">
    <location>
        <begin position="22"/>
        <end position="274"/>
    </location>
</feature>
<dbReference type="OrthoDB" id="9809788at2"/>
<evidence type="ECO:0000256" key="2">
    <source>
        <dbReference type="SAM" id="SignalP"/>
    </source>
</evidence>
<feature type="domain" description="Extensin-like C-terminal" evidence="3">
    <location>
        <begin position="122"/>
        <end position="274"/>
    </location>
</feature>
<dbReference type="AlphaFoldDB" id="A0A4R5EQ09"/>
<gene>
    <name evidence="4" type="ORF">E1B25_13985</name>
</gene>
<comment type="caution">
    <text evidence="4">The sequence shown here is derived from an EMBL/GenBank/DDBJ whole genome shotgun (WGS) entry which is preliminary data.</text>
</comment>
<evidence type="ECO:0000259" key="3">
    <source>
        <dbReference type="Pfam" id="PF06904"/>
    </source>
</evidence>
<reference evidence="4 5" key="1">
    <citation type="submission" date="2019-03" db="EMBL/GenBank/DDBJ databases">
        <authorList>
            <person name="Zhang S."/>
        </authorList>
    </citation>
    <scope>NUCLEOTIDE SEQUENCE [LARGE SCALE GENOMIC DNA]</scope>
    <source>
        <strain evidence="4 5">S4J41</strain>
    </source>
</reference>
<keyword evidence="2" id="KW-0732">Signal</keyword>
<proteinExistence type="predicted"/>
<dbReference type="Proteomes" id="UP000294662">
    <property type="component" value="Unassembled WGS sequence"/>
</dbReference>
<protein>
    <submittedName>
        <fullName evidence="4">Extensin family protein</fullName>
    </submittedName>
</protein>
<name>A0A4R5EQ09_9RHOB</name>
<feature type="signal peptide" evidence="2">
    <location>
        <begin position="1"/>
        <end position="21"/>
    </location>
</feature>
<sequence length="274" mass="29674">MRGLGMAAVLGLALLALPATARAPDHSLRPLARGAAVGEPPATPLSVTRRAPKPRPPSAQVTSAAARPANLPFLSPEASPLPVLRPEGLEQKVFLKRLRRRKGSVCGDIDIQGDEIGRVTGKLRGCGARDAVRVREVAGVRLSQQSIMTCDTARALKTWVERGVKPAFRKRGPVVEMRVAAHYSCRTRNNKPGAKLSEHGHAQAIDISAFTMRDGEVITVLKGWQKGTTLRPLRKVWKAACGPFGTVLGPEANGYHRDHFHVDIARYRGGPYCR</sequence>
<dbReference type="EMBL" id="SMFP01000009">
    <property type="protein sequence ID" value="TDE36623.1"/>
    <property type="molecule type" value="Genomic_DNA"/>
</dbReference>
<feature type="region of interest" description="Disordered" evidence="1">
    <location>
        <begin position="32"/>
        <end position="67"/>
    </location>
</feature>
<keyword evidence="5" id="KW-1185">Reference proteome</keyword>
<evidence type="ECO:0000313" key="5">
    <source>
        <dbReference type="Proteomes" id="UP000294662"/>
    </source>
</evidence>
<accession>A0A4R5EQ09</accession>
<dbReference type="InterPro" id="IPR009683">
    <property type="entry name" value="Extensin-like_C"/>
</dbReference>
<dbReference type="RefSeq" id="WP_132830135.1">
    <property type="nucleotide sequence ID" value="NZ_SMFP01000009.1"/>
</dbReference>
<organism evidence="4 5">
    <name type="scientific">Antarcticimicrobium sediminis</name>
    <dbReference type="NCBI Taxonomy" id="2546227"/>
    <lineage>
        <taxon>Bacteria</taxon>
        <taxon>Pseudomonadati</taxon>
        <taxon>Pseudomonadota</taxon>
        <taxon>Alphaproteobacteria</taxon>
        <taxon>Rhodobacterales</taxon>
        <taxon>Paracoccaceae</taxon>
        <taxon>Antarcticimicrobium</taxon>
    </lineage>
</organism>